<accession>A0A3D8T8Z7</accession>
<dbReference type="OrthoDB" id="294295at2759"/>
<comment type="caution">
    <text evidence="3">The sequence shown here is derived from an EMBL/GenBank/DDBJ whole genome shotgun (WGS) entry which is preliminary data.</text>
</comment>
<dbReference type="AlphaFoldDB" id="A0A3D8T8Z7"/>
<keyword evidence="4" id="KW-1185">Reference proteome</keyword>
<dbReference type="InterPro" id="IPR051122">
    <property type="entry name" value="SDR_DHRS6-like"/>
</dbReference>
<evidence type="ECO:0000313" key="4">
    <source>
        <dbReference type="Proteomes" id="UP000256328"/>
    </source>
</evidence>
<keyword evidence="2" id="KW-0560">Oxidoreductase</keyword>
<dbReference type="CDD" id="cd05233">
    <property type="entry name" value="SDR_c"/>
    <property type="match status" value="1"/>
</dbReference>
<dbReference type="InterPro" id="IPR002347">
    <property type="entry name" value="SDR_fam"/>
</dbReference>
<name>A0A3D8T8Z7_9HELO</name>
<proteinExistence type="inferred from homology"/>
<dbReference type="EMBL" id="PDLN01000001">
    <property type="protein sequence ID" value="RDW95033.1"/>
    <property type="molecule type" value="Genomic_DNA"/>
</dbReference>
<dbReference type="InterPro" id="IPR036291">
    <property type="entry name" value="NAD(P)-bd_dom_sf"/>
</dbReference>
<dbReference type="PANTHER" id="PTHR43477">
    <property type="entry name" value="DIHYDROANTICAPSIN 7-DEHYDROGENASE"/>
    <property type="match status" value="1"/>
</dbReference>
<dbReference type="GO" id="GO:0016491">
    <property type="term" value="F:oxidoreductase activity"/>
    <property type="evidence" value="ECO:0007669"/>
    <property type="project" value="UniProtKB-KW"/>
</dbReference>
<evidence type="ECO:0000256" key="2">
    <source>
        <dbReference type="ARBA" id="ARBA00023002"/>
    </source>
</evidence>
<evidence type="ECO:0000256" key="1">
    <source>
        <dbReference type="ARBA" id="ARBA00006484"/>
    </source>
</evidence>
<evidence type="ECO:0000313" key="3">
    <source>
        <dbReference type="EMBL" id="RDW95033.1"/>
    </source>
</evidence>
<dbReference type="PANTHER" id="PTHR43477:SF1">
    <property type="entry name" value="DIHYDROANTICAPSIN 7-DEHYDROGENASE"/>
    <property type="match status" value="1"/>
</dbReference>
<organism evidence="3 4">
    <name type="scientific">Coleophoma crateriformis</name>
    <dbReference type="NCBI Taxonomy" id="565419"/>
    <lineage>
        <taxon>Eukaryota</taxon>
        <taxon>Fungi</taxon>
        <taxon>Dikarya</taxon>
        <taxon>Ascomycota</taxon>
        <taxon>Pezizomycotina</taxon>
        <taxon>Leotiomycetes</taxon>
        <taxon>Helotiales</taxon>
        <taxon>Dermateaceae</taxon>
        <taxon>Coleophoma</taxon>
    </lineage>
</organism>
<reference evidence="3 4" key="1">
    <citation type="journal article" date="2018" name="IMA Fungus">
        <title>IMA Genome-F 9: Draft genome sequence of Annulohypoxylon stygium, Aspergillus mulundensis, Berkeleyomyces basicola (syn. Thielaviopsis basicola), Ceratocystis smalleyi, two Cercospora beticola strains, Coleophoma cylindrospora, Fusarium fracticaudum, Phialophora cf. hyalina, and Morchella septimelata.</title>
        <authorList>
            <person name="Wingfield B.D."/>
            <person name="Bills G.F."/>
            <person name="Dong Y."/>
            <person name="Huang W."/>
            <person name="Nel W.J."/>
            <person name="Swalarsk-Parry B.S."/>
            <person name="Vaghefi N."/>
            <person name="Wilken P.M."/>
            <person name="An Z."/>
            <person name="de Beer Z.W."/>
            <person name="De Vos L."/>
            <person name="Chen L."/>
            <person name="Duong T.A."/>
            <person name="Gao Y."/>
            <person name="Hammerbacher A."/>
            <person name="Kikkert J.R."/>
            <person name="Li Y."/>
            <person name="Li H."/>
            <person name="Li K."/>
            <person name="Li Q."/>
            <person name="Liu X."/>
            <person name="Ma X."/>
            <person name="Naidoo K."/>
            <person name="Pethybridge S.J."/>
            <person name="Sun J."/>
            <person name="Steenkamp E.T."/>
            <person name="van der Nest M.A."/>
            <person name="van Wyk S."/>
            <person name="Wingfield M.J."/>
            <person name="Xiong C."/>
            <person name="Yue Q."/>
            <person name="Zhang X."/>
        </authorList>
    </citation>
    <scope>NUCLEOTIDE SEQUENCE [LARGE SCALE GENOMIC DNA]</scope>
    <source>
        <strain evidence="3 4">BP5796</strain>
    </source>
</reference>
<gene>
    <name evidence="3" type="ORF">BP5796_00796</name>
</gene>
<protein>
    <submittedName>
        <fullName evidence="3">Uncharacterized protein</fullName>
    </submittedName>
</protein>
<comment type="similarity">
    <text evidence="1">Belongs to the short-chain dehydrogenases/reductases (SDR) family.</text>
</comment>
<sequence>MSTFQKKLDNQNIAVVGGSSGIGFGAAQALLESGANVAIVSSSPQKVDDAKTRLKDSVQEGRTLQGAVGDVRDEAGFVALLQSLAPLDHLVFSSVDKIIRGPLVSLDLADAQHLFGVKFWGAVTIGKAVLKHEIIRPGGSLVLTSGMAAVKPGKNAAVGGALNAGVITFTKGLASDLAEKKIRVNTVVPGMVKTELWDKLGKSKEQQRSEYEALSQKLPVGFVADPTDIAEAYVFLCRAGYCTGTCVEIDGGMVL</sequence>
<dbReference type="SUPFAM" id="SSF51735">
    <property type="entry name" value="NAD(P)-binding Rossmann-fold domains"/>
    <property type="match status" value="1"/>
</dbReference>
<dbReference type="PRINTS" id="PR00081">
    <property type="entry name" value="GDHRDH"/>
</dbReference>
<dbReference type="Gene3D" id="3.40.50.720">
    <property type="entry name" value="NAD(P)-binding Rossmann-like Domain"/>
    <property type="match status" value="1"/>
</dbReference>
<dbReference type="Proteomes" id="UP000256328">
    <property type="component" value="Unassembled WGS sequence"/>
</dbReference>
<dbReference type="Pfam" id="PF13561">
    <property type="entry name" value="adh_short_C2"/>
    <property type="match status" value="1"/>
</dbReference>